<reference evidence="1" key="1">
    <citation type="submission" date="2014-11" db="EMBL/GenBank/DDBJ databases">
        <authorList>
            <person name="Amaro Gonzalez C."/>
        </authorList>
    </citation>
    <scope>NUCLEOTIDE SEQUENCE</scope>
</reference>
<protein>
    <submittedName>
        <fullName evidence="1">Uncharacterized protein</fullName>
    </submittedName>
</protein>
<dbReference type="EMBL" id="GBXM01048978">
    <property type="protein sequence ID" value="JAH59599.1"/>
    <property type="molecule type" value="Transcribed_RNA"/>
</dbReference>
<accession>A0A0E9U114</accession>
<sequence length="29" mass="3497">MRMMMMSLIAPVSRRTSITTQPFVWHFLQ</sequence>
<organism evidence="1">
    <name type="scientific">Anguilla anguilla</name>
    <name type="common">European freshwater eel</name>
    <name type="synonym">Muraena anguilla</name>
    <dbReference type="NCBI Taxonomy" id="7936"/>
    <lineage>
        <taxon>Eukaryota</taxon>
        <taxon>Metazoa</taxon>
        <taxon>Chordata</taxon>
        <taxon>Craniata</taxon>
        <taxon>Vertebrata</taxon>
        <taxon>Euteleostomi</taxon>
        <taxon>Actinopterygii</taxon>
        <taxon>Neopterygii</taxon>
        <taxon>Teleostei</taxon>
        <taxon>Anguilliformes</taxon>
        <taxon>Anguillidae</taxon>
        <taxon>Anguilla</taxon>
    </lineage>
</organism>
<name>A0A0E9U114_ANGAN</name>
<dbReference type="AlphaFoldDB" id="A0A0E9U114"/>
<proteinExistence type="predicted"/>
<evidence type="ECO:0000313" key="1">
    <source>
        <dbReference type="EMBL" id="JAH59599.1"/>
    </source>
</evidence>
<reference evidence="1" key="2">
    <citation type="journal article" date="2015" name="Fish Shellfish Immunol.">
        <title>Early steps in the European eel (Anguilla anguilla)-Vibrio vulnificus interaction in the gills: Role of the RtxA13 toxin.</title>
        <authorList>
            <person name="Callol A."/>
            <person name="Pajuelo D."/>
            <person name="Ebbesson L."/>
            <person name="Teles M."/>
            <person name="MacKenzie S."/>
            <person name="Amaro C."/>
        </authorList>
    </citation>
    <scope>NUCLEOTIDE SEQUENCE</scope>
</reference>